<organism evidence="2 3">
    <name type="scientific">Paspalum notatum var. saurae</name>
    <dbReference type="NCBI Taxonomy" id="547442"/>
    <lineage>
        <taxon>Eukaryota</taxon>
        <taxon>Viridiplantae</taxon>
        <taxon>Streptophyta</taxon>
        <taxon>Embryophyta</taxon>
        <taxon>Tracheophyta</taxon>
        <taxon>Spermatophyta</taxon>
        <taxon>Magnoliopsida</taxon>
        <taxon>Liliopsida</taxon>
        <taxon>Poales</taxon>
        <taxon>Poaceae</taxon>
        <taxon>PACMAD clade</taxon>
        <taxon>Panicoideae</taxon>
        <taxon>Andropogonodae</taxon>
        <taxon>Paspaleae</taxon>
        <taxon>Paspalinae</taxon>
        <taxon>Paspalum</taxon>
    </lineage>
</organism>
<feature type="compositionally biased region" description="Polar residues" evidence="1">
    <location>
        <begin position="1"/>
        <end position="11"/>
    </location>
</feature>
<evidence type="ECO:0000313" key="2">
    <source>
        <dbReference type="EMBL" id="WVZ92307.1"/>
    </source>
</evidence>
<accession>A0AAQ3XDH8</accession>
<evidence type="ECO:0000256" key="1">
    <source>
        <dbReference type="SAM" id="MobiDB-lite"/>
    </source>
</evidence>
<name>A0AAQ3XDH8_PASNO</name>
<dbReference type="EMBL" id="CP144753">
    <property type="protein sequence ID" value="WVZ92307.1"/>
    <property type="molecule type" value="Genomic_DNA"/>
</dbReference>
<sequence>MGSKPKQQQRGGTVPPPLPPLPLPFPNPSFLADDDRLPPAAPSLSSTPHAGRRLRSDPPHGIFCWMMWCCARDSVHFALL</sequence>
<dbReference type="Proteomes" id="UP001341281">
    <property type="component" value="Chromosome 09"/>
</dbReference>
<feature type="compositionally biased region" description="Pro residues" evidence="1">
    <location>
        <begin position="14"/>
        <end position="27"/>
    </location>
</feature>
<protein>
    <submittedName>
        <fullName evidence="2">Uncharacterized protein</fullName>
    </submittedName>
</protein>
<dbReference type="AlphaFoldDB" id="A0AAQ3XDH8"/>
<evidence type="ECO:0000313" key="3">
    <source>
        <dbReference type="Proteomes" id="UP001341281"/>
    </source>
</evidence>
<proteinExistence type="predicted"/>
<keyword evidence="3" id="KW-1185">Reference proteome</keyword>
<reference evidence="2 3" key="1">
    <citation type="submission" date="2024-02" db="EMBL/GenBank/DDBJ databases">
        <title>High-quality chromosome-scale genome assembly of Pensacola bahiagrass (Paspalum notatum Flugge var. saurae).</title>
        <authorList>
            <person name="Vega J.M."/>
            <person name="Podio M."/>
            <person name="Orjuela J."/>
            <person name="Siena L.A."/>
            <person name="Pessino S.C."/>
            <person name="Combes M.C."/>
            <person name="Mariac C."/>
            <person name="Albertini E."/>
            <person name="Pupilli F."/>
            <person name="Ortiz J.P.A."/>
            <person name="Leblanc O."/>
        </authorList>
    </citation>
    <scope>NUCLEOTIDE SEQUENCE [LARGE SCALE GENOMIC DNA]</scope>
    <source>
        <strain evidence="2">R1</strain>
        <tissue evidence="2">Leaf</tissue>
    </source>
</reference>
<feature type="region of interest" description="Disordered" evidence="1">
    <location>
        <begin position="1"/>
        <end position="54"/>
    </location>
</feature>
<gene>
    <name evidence="2" type="ORF">U9M48_038384</name>
</gene>